<proteinExistence type="predicted"/>
<keyword evidence="2" id="KW-1185">Reference proteome</keyword>
<sequence>MSKVYTLLGQTNVDYSDESRGIAEFLGARSGQSLHSYSHEAPAESCGILIDHEGNAFAFPGNVEEDILSITTVHPMREEAVRELLRKAHADWSVVEELLRRSLLIELDYNGKKF</sequence>
<dbReference type="eggNOG" id="arCOG00953">
    <property type="taxonomic scope" value="Archaea"/>
</dbReference>
<evidence type="ECO:0000313" key="2">
    <source>
        <dbReference type="Proteomes" id="UP000002727"/>
    </source>
</evidence>
<reference evidence="1 2" key="1">
    <citation type="journal article" date="2008" name="J. Bacteriol.">
        <title>The complete genome sequence of Thermococcus onnurineus NA1 reveals a mixed heterotrophic and carboxydotrophic metabolism.</title>
        <authorList>
            <person name="Lee H.S."/>
            <person name="Kang S.G."/>
            <person name="Bae S.S."/>
            <person name="Lim J.K."/>
            <person name="Cho Y."/>
            <person name="Kim Y.J."/>
            <person name="Jeon J.H."/>
            <person name="Cha S.S."/>
            <person name="Kwon K.K."/>
            <person name="Kim H.T."/>
            <person name="Park C.J."/>
            <person name="Lee H.W."/>
            <person name="Kim S.I."/>
            <person name="Chun J."/>
            <person name="Colwell R.R."/>
            <person name="Kim S.J."/>
            <person name="Lee J.H."/>
        </authorList>
    </citation>
    <scope>NUCLEOTIDE SEQUENCE [LARGE SCALE GENOMIC DNA]</scope>
    <source>
        <strain evidence="1 2">NA1</strain>
    </source>
</reference>
<dbReference type="Proteomes" id="UP000002727">
    <property type="component" value="Chromosome"/>
</dbReference>
<dbReference type="AlphaFoldDB" id="B6YT90"/>
<organism evidence="1 2">
    <name type="scientific">Thermococcus onnurineus (strain NA1)</name>
    <dbReference type="NCBI Taxonomy" id="523850"/>
    <lineage>
        <taxon>Archaea</taxon>
        <taxon>Methanobacteriati</taxon>
        <taxon>Methanobacteriota</taxon>
        <taxon>Thermococci</taxon>
        <taxon>Thermococcales</taxon>
        <taxon>Thermococcaceae</taxon>
        <taxon>Thermococcus</taxon>
    </lineage>
</organism>
<gene>
    <name evidence="1" type="ordered locus">TON_0293</name>
</gene>
<dbReference type="EMBL" id="CP000855">
    <property type="protein sequence ID" value="ACJ15777.1"/>
    <property type="molecule type" value="Genomic_DNA"/>
</dbReference>
<dbReference type="PATRIC" id="fig|523850.10.peg.294"/>
<name>B6YT90_THEON</name>
<dbReference type="HOGENOM" id="CLU_2115596_0_0_2"/>
<dbReference type="KEGG" id="ton:TON_0293"/>
<protein>
    <submittedName>
        <fullName evidence="1">Uncharacterized protein</fullName>
    </submittedName>
</protein>
<accession>B6YT90</accession>
<evidence type="ECO:0000313" key="1">
    <source>
        <dbReference type="EMBL" id="ACJ15777.1"/>
    </source>
</evidence>
<dbReference type="STRING" id="523850.TON_0293"/>